<dbReference type="KEGG" id="mbn:Mboo_2387"/>
<gene>
    <name evidence="2" type="ordered locus">Mboo_2387</name>
</gene>
<evidence type="ECO:0000313" key="2">
    <source>
        <dbReference type="EMBL" id="ABS56901.1"/>
    </source>
</evidence>
<sequence precursor="true">MKYNLTCLALLLILVLLVSSAGCIKLAQNALAGESAGRITESPSGSSGVVSPGLSTSVSGSVPSPQATNSVTEFSPAQTPSEYVFPNATPINGTALDYLSFLNQPPEFTKTYTMNGYPVGLLVNVPQGPLYIVFTVSPENDCLKDPDSCRGSVTVPVNRPYMTITVVDNTTGKVVAEDGYGGLYSSNTGGNVNNNGCGSGQSSVSNTYSWAPNDNVCQQPGPRYIPVYRVGQFQIIMNGMYCSATVSIITGPSITNSSSVMATPSP</sequence>
<proteinExistence type="predicted"/>
<dbReference type="HOGENOM" id="CLU_1044311_0_0_2"/>
<dbReference type="AlphaFoldDB" id="A7IAZ0"/>
<protein>
    <submittedName>
        <fullName evidence="2">Uncharacterized protein</fullName>
    </submittedName>
</protein>
<reference evidence="3" key="1">
    <citation type="journal article" date="2015" name="Microbiology">
        <title>Genome of Methanoregula boonei 6A8 reveals adaptations to oligotrophic peatland environments.</title>
        <authorList>
            <person name="Braeuer S."/>
            <person name="Cadillo-Quiroz H."/>
            <person name="Kyrpides N."/>
            <person name="Woyke T."/>
            <person name="Goodwin L."/>
            <person name="Detter C."/>
            <person name="Podell S."/>
            <person name="Yavitt J.B."/>
            <person name="Zinder S.H."/>
        </authorList>
    </citation>
    <scope>NUCLEOTIDE SEQUENCE [LARGE SCALE GENOMIC DNA]</scope>
    <source>
        <strain evidence="3">DSM 21154 / JCM 14090 / 6A8</strain>
    </source>
</reference>
<dbReference type="Proteomes" id="UP000002408">
    <property type="component" value="Chromosome"/>
</dbReference>
<dbReference type="eggNOG" id="arCOG08058">
    <property type="taxonomic scope" value="Archaea"/>
</dbReference>
<accession>A7IAZ0</accession>
<feature type="compositionally biased region" description="Low complexity" evidence="1">
    <location>
        <begin position="42"/>
        <end position="65"/>
    </location>
</feature>
<organism evidence="2 3">
    <name type="scientific">Methanoregula boonei (strain DSM 21154 / JCM 14090 / 6A8)</name>
    <dbReference type="NCBI Taxonomy" id="456442"/>
    <lineage>
        <taxon>Archaea</taxon>
        <taxon>Methanobacteriati</taxon>
        <taxon>Methanobacteriota</taxon>
        <taxon>Stenosarchaea group</taxon>
        <taxon>Methanomicrobia</taxon>
        <taxon>Methanomicrobiales</taxon>
        <taxon>Methanoregulaceae</taxon>
        <taxon>Methanoregula</taxon>
    </lineage>
</organism>
<dbReference type="STRING" id="456442.Mboo_2387"/>
<evidence type="ECO:0000313" key="3">
    <source>
        <dbReference type="Proteomes" id="UP000002408"/>
    </source>
</evidence>
<name>A7IAZ0_METB6</name>
<dbReference type="PROSITE" id="PS51257">
    <property type="entry name" value="PROKAR_LIPOPROTEIN"/>
    <property type="match status" value="1"/>
</dbReference>
<keyword evidence="3" id="KW-1185">Reference proteome</keyword>
<evidence type="ECO:0000256" key="1">
    <source>
        <dbReference type="SAM" id="MobiDB-lite"/>
    </source>
</evidence>
<dbReference type="EMBL" id="CP000780">
    <property type="protein sequence ID" value="ABS56901.1"/>
    <property type="molecule type" value="Genomic_DNA"/>
</dbReference>
<feature type="region of interest" description="Disordered" evidence="1">
    <location>
        <begin position="37"/>
        <end position="73"/>
    </location>
</feature>